<organism evidence="1 2">
    <name type="scientific">Nanchangia anserum</name>
    <dbReference type="NCBI Taxonomy" id="2692125"/>
    <lineage>
        <taxon>Bacteria</taxon>
        <taxon>Bacillati</taxon>
        <taxon>Actinomycetota</taxon>
        <taxon>Actinomycetes</taxon>
        <taxon>Actinomycetales</taxon>
        <taxon>Actinomycetaceae</taxon>
        <taxon>Nanchangia</taxon>
    </lineage>
</organism>
<dbReference type="PANTHER" id="PTHR38479:SF2">
    <property type="entry name" value="WINGED HELIX DNA-BINDING DOMAIN-CONTAINING PROTEIN"/>
    <property type="match status" value="1"/>
</dbReference>
<dbReference type="RefSeq" id="WP_191072301.1">
    <property type="nucleotide sequence ID" value="NZ_CP060506.1"/>
</dbReference>
<dbReference type="AlphaFoldDB" id="A0A8I0KQN9"/>
<evidence type="ECO:0000313" key="2">
    <source>
        <dbReference type="Proteomes" id="UP000627538"/>
    </source>
</evidence>
<dbReference type="PANTHER" id="PTHR38479">
    <property type="entry name" value="LMO0824 PROTEIN"/>
    <property type="match status" value="1"/>
</dbReference>
<name>A0A8I0KQN9_9ACTO</name>
<dbReference type="EMBL" id="JACRUO010000003">
    <property type="protein sequence ID" value="MBD3690185.1"/>
    <property type="molecule type" value="Genomic_DNA"/>
</dbReference>
<reference evidence="1 2" key="1">
    <citation type="submission" date="2020-08" db="EMBL/GenBank/DDBJ databases">
        <title>Winkia gen. nov., sp. nov., isolated from faeces of the Anser albifrons in China.</title>
        <authorList>
            <person name="Liu Q."/>
        </authorList>
    </citation>
    <scope>NUCLEOTIDE SEQUENCE [LARGE SCALE GENOMIC DNA]</scope>
    <source>
        <strain evidence="1 2">C62</strain>
    </source>
</reference>
<keyword evidence="2" id="KW-1185">Reference proteome</keyword>
<accession>A0A8I0KQN9</accession>
<dbReference type="Pfam" id="PF06224">
    <property type="entry name" value="AlkZ-like"/>
    <property type="match status" value="1"/>
</dbReference>
<protein>
    <submittedName>
        <fullName evidence="1">Winged helix DNA-binding domain-containing protein</fullName>
    </submittedName>
</protein>
<sequence length="394" mass="43695">MVVAHVELPVEVGLLRICAQSLIPATSCTHIDDVVSGLLAVQGQQVSALPHALLARCPEATGSDVAALFNSQVLVRHRPMRGTVHITTAQDFHWMRVALKRDFSPTDRRNYDRLGINVPLIDQACTVAWEEIANHGGQIPRAELFDAWVRRLNTTHPAGSPQQRRWCTFLMYATMHLGAIVEGPMGKNQHLFIDARQLPAADSPQSGFALPPARRDEGIVEIARRYILGHGPVTTGDFAWWAGLSKTTATAAITAASEVDPSIGVFDMEPDGLRRASPRSDRAQVYMRTDLRDVASEHREQALGLLFLPSFDEIYVGYANRTCLTDNAGDRLICPARNGMFKPLIIYRGRLVAVRPADGRIRWLSTPSKKLEKRTDRVVEQTLHRLKASSGHIR</sequence>
<dbReference type="InterPro" id="IPR009351">
    <property type="entry name" value="AlkZ-like"/>
</dbReference>
<keyword evidence="1" id="KW-0238">DNA-binding</keyword>
<comment type="caution">
    <text evidence="1">The sequence shown here is derived from an EMBL/GenBank/DDBJ whole genome shotgun (WGS) entry which is preliminary data.</text>
</comment>
<dbReference type="GO" id="GO:0003677">
    <property type="term" value="F:DNA binding"/>
    <property type="evidence" value="ECO:0007669"/>
    <property type="project" value="UniProtKB-KW"/>
</dbReference>
<dbReference type="Proteomes" id="UP000627538">
    <property type="component" value="Unassembled WGS sequence"/>
</dbReference>
<proteinExistence type="predicted"/>
<evidence type="ECO:0000313" key="1">
    <source>
        <dbReference type="EMBL" id="MBD3690185.1"/>
    </source>
</evidence>
<gene>
    <name evidence="1" type="ORF">H8R10_08095</name>
</gene>